<keyword evidence="7" id="KW-0326">Glycosidase</keyword>
<dbReference type="NCBIfam" id="NF004079">
    <property type="entry name" value="PRK05584.1"/>
    <property type="match status" value="1"/>
</dbReference>
<comment type="pathway">
    <text evidence="1">Amino-acid biosynthesis; L-methionine biosynthesis via salvage pathway; S-methyl-5-thio-alpha-D-ribose 1-phosphate from S-methyl-5'-thioadenosine (hydrolase route): step 1/2.</text>
</comment>
<dbReference type="InterPro" id="IPR035994">
    <property type="entry name" value="Nucleoside_phosphorylase_sf"/>
</dbReference>
<dbReference type="SUPFAM" id="SSF53167">
    <property type="entry name" value="Purine and uridine phosphorylases"/>
    <property type="match status" value="1"/>
</dbReference>
<accession>A0A140L1S0</accession>
<evidence type="ECO:0000313" key="7">
    <source>
        <dbReference type="EMBL" id="KXG74495.1"/>
    </source>
</evidence>
<reference evidence="7 8" key="1">
    <citation type="submission" date="2015-12" db="EMBL/GenBank/DDBJ databases">
        <title>Draft genome sequnece of Fervidicola ferrireducens strain Y170.</title>
        <authorList>
            <person name="Patel B.K."/>
        </authorList>
    </citation>
    <scope>NUCLEOTIDE SEQUENCE [LARGE SCALE GENOMIC DNA]</scope>
    <source>
        <strain evidence="7 8">Y170</strain>
    </source>
</reference>
<dbReference type="GO" id="GO:0008930">
    <property type="term" value="F:methylthioadenosine nucleosidase activity"/>
    <property type="evidence" value="ECO:0007669"/>
    <property type="project" value="InterPro"/>
</dbReference>
<dbReference type="Proteomes" id="UP000070427">
    <property type="component" value="Unassembled WGS sequence"/>
</dbReference>
<dbReference type="GO" id="GO:0019509">
    <property type="term" value="P:L-methionine salvage from methylthioadenosine"/>
    <property type="evidence" value="ECO:0007669"/>
    <property type="project" value="UniProtKB-UniPathway"/>
</dbReference>
<keyword evidence="5" id="KW-0486">Methionine biosynthesis</keyword>
<dbReference type="Pfam" id="PF01048">
    <property type="entry name" value="PNP_UDP_1"/>
    <property type="match status" value="1"/>
</dbReference>
<dbReference type="InParanoid" id="A0A140L1S0"/>
<dbReference type="NCBIfam" id="TIGR01704">
    <property type="entry name" value="MTA_SAH-Nsdase"/>
    <property type="match status" value="1"/>
</dbReference>
<gene>
    <name evidence="7" type="primary">mtnN_2</name>
    <name evidence="7" type="ORF">AN618_22890</name>
</gene>
<dbReference type="EC" id="3.2.2.9" evidence="2"/>
<dbReference type="PATRIC" id="fig|520764.3.peg.2461"/>
<dbReference type="PANTHER" id="PTHR46832">
    <property type="entry name" value="5'-METHYLTHIOADENOSINE/S-ADENOSYLHOMOCYSTEINE NUCLEOSIDASE"/>
    <property type="match status" value="1"/>
</dbReference>
<comment type="caution">
    <text evidence="7">The sequence shown here is derived from an EMBL/GenBank/DDBJ whole genome shotgun (WGS) entry which is preliminary data.</text>
</comment>
<evidence type="ECO:0000256" key="1">
    <source>
        <dbReference type="ARBA" id="ARBA00004945"/>
    </source>
</evidence>
<dbReference type="AlphaFoldDB" id="A0A140L1S0"/>
<evidence type="ECO:0000259" key="6">
    <source>
        <dbReference type="Pfam" id="PF01048"/>
    </source>
</evidence>
<dbReference type="GO" id="GO:0009164">
    <property type="term" value="P:nucleoside catabolic process"/>
    <property type="evidence" value="ECO:0007669"/>
    <property type="project" value="InterPro"/>
</dbReference>
<evidence type="ECO:0000256" key="4">
    <source>
        <dbReference type="ARBA" id="ARBA00022801"/>
    </source>
</evidence>
<dbReference type="GO" id="GO:0019284">
    <property type="term" value="P:L-methionine salvage from S-adenosylmethionine"/>
    <property type="evidence" value="ECO:0007669"/>
    <property type="project" value="TreeGrafter"/>
</dbReference>
<dbReference type="EMBL" id="LOED01000047">
    <property type="protein sequence ID" value="KXG74495.1"/>
    <property type="molecule type" value="Genomic_DNA"/>
</dbReference>
<keyword evidence="3" id="KW-0028">Amino-acid biosynthesis</keyword>
<dbReference type="GO" id="GO:0005829">
    <property type="term" value="C:cytosol"/>
    <property type="evidence" value="ECO:0007669"/>
    <property type="project" value="TreeGrafter"/>
</dbReference>
<protein>
    <recommendedName>
        <fullName evidence="2">adenosylhomocysteine nucleosidase</fullName>
        <ecNumber evidence="2">3.2.2.9</ecNumber>
    </recommendedName>
</protein>
<dbReference type="PANTHER" id="PTHR46832:SF1">
    <property type="entry name" value="5'-METHYLTHIOADENOSINE_S-ADENOSYLHOMOCYSTEINE NUCLEOSIDASE"/>
    <property type="match status" value="1"/>
</dbReference>
<dbReference type="Gene3D" id="3.40.50.1580">
    <property type="entry name" value="Nucleoside phosphorylase domain"/>
    <property type="match status" value="1"/>
</dbReference>
<dbReference type="InterPro" id="IPR000845">
    <property type="entry name" value="Nucleoside_phosphorylase_d"/>
</dbReference>
<sequence length="240" mass="25943">MKGMVHIVGIIGALDKEVALLCEKLEKTRTVHRASLTFHQGILQGKEVVVVKSGVGKVNAALCTQLLIDYFRPNAIFCTGVAGALREELDVGDVVISTEVAQHDVDGTVFGHEPGEIPNLGVKFFKADENLVEIAWEVACRTLKGKKAVKGRILSGDQFICSAERVKYLRDVFDGSCVEMEGGAIGHVCYVNDVPFVVIRSISDRADDKAVVVYEEFSEVAAKNSSNIILGILDNLKPAG</sequence>
<dbReference type="FunCoup" id="A0A140L1S0">
    <property type="interactions" value="91"/>
</dbReference>
<evidence type="ECO:0000256" key="3">
    <source>
        <dbReference type="ARBA" id="ARBA00022605"/>
    </source>
</evidence>
<feature type="domain" description="Nucleoside phosphorylase" evidence="6">
    <location>
        <begin position="8"/>
        <end position="233"/>
    </location>
</feature>
<name>A0A140L1S0_9FIRM</name>
<proteinExistence type="predicted"/>
<keyword evidence="8" id="KW-1185">Reference proteome</keyword>
<dbReference type="STRING" id="520764.AN618_22890"/>
<evidence type="ECO:0000313" key="8">
    <source>
        <dbReference type="Proteomes" id="UP000070427"/>
    </source>
</evidence>
<dbReference type="UniPathway" id="UPA00904">
    <property type="reaction ID" value="UER00871"/>
</dbReference>
<dbReference type="InterPro" id="IPR010049">
    <property type="entry name" value="MTA_SAH_Nsdase"/>
</dbReference>
<evidence type="ECO:0000256" key="5">
    <source>
        <dbReference type="ARBA" id="ARBA00023167"/>
    </source>
</evidence>
<keyword evidence="4 7" id="KW-0378">Hydrolase</keyword>
<organism evidence="7 8">
    <name type="scientific">Fervidicola ferrireducens</name>
    <dbReference type="NCBI Taxonomy" id="520764"/>
    <lineage>
        <taxon>Bacteria</taxon>
        <taxon>Bacillati</taxon>
        <taxon>Bacillota</taxon>
        <taxon>Clostridia</taxon>
        <taxon>Thermosediminibacterales</taxon>
        <taxon>Thermosediminibacteraceae</taxon>
        <taxon>Fervidicola</taxon>
    </lineage>
</organism>
<dbReference type="GO" id="GO:0008782">
    <property type="term" value="F:adenosylhomocysteine nucleosidase activity"/>
    <property type="evidence" value="ECO:0007669"/>
    <property type="project" value="UniProtKB-EC"/>
</dbReference>
<evidence type="ECO:0000256" key="2">
    <source>
        <dbReference type="ARBA" id="ARBA00011974"/>
    </source>
</evidence>
<dbReference type="RefSeq" id="WP_245628507.1">
    <property type="nucleotide sequence ID" value="NZ_LOED01000047.1"/>
</dbReference>
<dbReference type="CDD" id="cd09008">
    <property type="entry name" value="MTAN"/>
    <property type="match status" value="1"/>
</dbReference>